<dbReference type="Proteomes" id="UP000887566">
    <property type="component" value="Unplaced"/>
</dbReference>
<evidence type="ECO:0000256" key="1">
    <source>
        <dbReference type="SAM" id="MobiDB-lite"/>
    </source>
</evidence>
<keyword evidence="2" id="KW-1185">Reference proteome</keyword>
<protein>
    <submittedName>
        <fullName evidence="3">Uncharacterized protein</fullName>
    </submittedName>
</protein>
<feature type="region of interest" description="Disordered" evidence="1">
    <location>
        <begin position="144"/>
        <end position="179"/>
    </location>
</feature>
<feature type="region of interest" description="Disordered" evidence="1">
    <location>
        <begin position="1"/>
        <end position="125"/>
    </location>
</feature>
<reference evidence="3" key="1">
    <citation type="submission" date="2022-11" db="UniProtKB">
        <authorList>
            <consortium name="WormBaseParasite"/>
        </authorList>
    </citation>
    <scope>IDENTIFICATION</scope>
</reference>
<dbReference type="WBParaSite" id="PSAMB.scaffold319size56836.g4728.t1">
    <property type="protein sequence ID" value="PSAMB.scaffold319size56836.g4728.t1"/>
    <property type="gene ID" value="PSAMB.scaffold319size56836.g4728"/>
</dbReference>
<evidence type="ECO:0000313" key="3">
    <source>
        <dbReference type="WBParaSite" id="PSAMB.scaffold319size56836.g4728.t1"/>
    </source>
</evidence>
<name>A0A914W6X2_9BILA</name>
<proteinExistence type="predicted"/>
<dbReference type="AlphaFoldDB" id="A0A914W6X2"/>
<sequence length="179" mass="19863">MDGRSRRQQEYAVGRKAAGDTHRPQSILPNLRARPLRGQQPCGRSVGRVLALRRPTTVIRRQRPNAVLRPHPYHRNTGDRQQQTTDRRNLAQSASPSSSLPALTGRDRSNGRSKKMPPNALPHFGAFDCTRYALTTNRLEEVERRLKSGGNRLGESCPTIPPTGSGGRADGRANRSNRS</sequence>
<organism evidence="2 3">
    <name type="scientific">Plectus sambesii</name>
    <dbReference type="NCBI Taxonomy" id="2011161"/>
    <lineage>
        <taxon>Eukaryota</taxon>
        <taxon>Metazoa</taxon>
        <taxon>Ecdysozoa</taxon>
        <taxon>Nematoda</taxon>
        <taxon>Chromadorea</taxon>
        <taxon>Plectida</taxon>
        <taxon>Plectina</taxon>
        <taxon>Plectoidea</taxon>
        <taxon>Plectidae</taxon>
        <taxon>Plectus</taxon>
    </lineage>
</organism>
<accession>A0A914W6X2</accession>
<evidence type="ECO:0000313" key="2">
    <source>
        <dbReference type="Proteomes" id="UP000887566"/>
    </source>
</evidence>
<feature type="compositionally biased region" description="Low complexity" evidence="1">
    <location>
        <begin position="93"/>
        <end position="103"/>
    </location>
</feature>